<keyword evidence="2" id="KW-1003">Cell membrane</keyword>
<dbReference type="GO" id="GO:0005549">
    <property type="term" value="F:odorant binding"/>
    <property type="evidence" value="ECO:0007669"/>
    <property type="project" value="InterPro"/>
</dbReference>
<evidence type="ECO:0000256" key="2">
    <source>
        <dbReference type="ARBA" id="ARBA00022475"/>
    </source>
</evidence>
<dbReference type="EMBL" id="KK852732">
    <property type="protein sequence ID" value="KDR17468.1"/>
    <property type="molecule type" value="Genomic_DNA"/>
</dbReference>
<keyword evidence="7 10" id="KW-0472">Membrane</keyword>
<feature type="transmembrane region" description="Helical" evidence="10">
    <location>
        <begin position="143"/>
        <end position="167"/>
    </location>
</feature>
<feature type="transmembrane region" description="Helical" evidence="10">
    <location>
        <begin position="335"/>
        <end position="356"/>
    </location>
</feature>
<evidence type="ECO:0000313" key="11">
    <source>
        <dbReference type="EMBL" id="KDR17468.1"/>
    </source>
</evidence>
<dbReference type="Proteomes" id="UP000027135">
    <property type="component" value="Unassembled WGS sequence"/>
</dbReference>
<dbReference type="InterPro" id="IPR004117">
    <property type="entry name" value="7tm6_olfct_rcpt"/>
</dbReference>
<keyword evidence="8 10" id="KW-0675">Receptor</keyword>
<keyword evidence="3 10" id="KW-0716">Sensory transduction</keyword>
<evidence type="ECO:0000256" key="3">
    <source>
        <dbReference type="ARBA" id="ARBA00022606"/>
    </source>
</evidence>
<dbReference type="AlphaFoldDB" id="A0A067REU7"/>
<dbReference type="InParanoid" id="A0A067REU7"/>
<dbReference type="eggNOG" id="ENOG502S54D">
    <property type="taxonomic scope" value="Eukaryota"/>
</dbReference>
<evidence type="ECO:0000256" key="4">
    <source>
        <dbReference type="ARBA" id="ARBA00022692"/>
    </source>
</evidence>
<keyword evidence="9 10" id="KW-0807">Transducer</keyword>
<feature type="transmembrane region" description="Helical" evidence="10">
    <location>
        <begin position="86"/>
        <end position="108"/>
    </location>
</feature>
<comment type="caution">
    <text evidence="10">Lacks conserved residue(s) required for the propagation of feature annotation.</text>
</comment>
<evidence type="ECO:0000256" key="1">
    <source>
        <dbReference type="ARBA" id="ARBA00004651"/>
    </source>
</evidence>
<evidence type="ECO:0000256" key="5">
    <source>
        <dbReference type="ARBA" id="ARBA00022725"/>
    </source>
</evidence>
<comment type="subcellular location">
    <subcellularLocation>
        <location evidence="1 10">Cell membrane</location>
        <topology evidence="1 10">Multi-pass membrane protein</topology>
    </subcellularLocation>
</comment>
<sequence>MHPTGDQHKQNPETGDIIVHVEEYPEIMRLNFILLNIFGLLPPTRAGPLMKFIYKMFIAAVMLMDVLILLGQVLAVVVYWGNLELISAIVGVMNGFAVAFISCAYFVINKEKILMLVDIMRDKFVATTKSKYMNLIKKADSQVVVYLYLSSPVVVCCSFSWGVATVINMNEFSNMETNNVTKTEQNVDKMVFVMWTPFDVQQSPQFEIFSVFQICFVCIGVVTSYTLSVLVLSLMSHSAAQFNILVAMLNDMHENISDNELTAIETAFSANSAIDGGKVFDNETDEESRNGHCSELLRHFNEPDNLDEDKFQRYLINCIKHHESMINFVGRISDVVSIVVFLQIMNLPIILCVTGFQMTQTFDRHEQFFKFCSLSVAALYHIFSYSWFGQQMTNKSEEVATALYSTDWYNQKPGFKRLLLLAIMRASRPVKVKVGVFYDMSFDTFTSIMNVAYKYFAVLIQLNES</sequence>
<dbReference type="PANTHER" id="PTHR21137">
    <property type="entry name" value="ODORANT RECEPTOR"/>
    <property type="match status" value="1"/>
</dbReference>
<proteinExistence type="inferred from homology"/>
<evidence type="ECO:0000313" key="12">
    <source>
        <dbReference type="Proteomes" id="UP000027135"/>
    </source>
</evidence>
<evidence type="ECO:0000256" key="7">
    <source>
        <dbReference type="ARBA" id="ARBA00023136"/>
    </source>
</evidence>
<comment type="similarity">
    <text evidence="10">Belongs to the insect chemoreceptor superfamily. Heteromeric odorant receptor channel (TC 1.A.69) family.</text>
</comment>
<keyword evidence="5 10" id="KW-0552">Olfaction</keyword>
<evidence type="ECO:0000256" key="9">
    <source>
        <dbReference type="ARBA" id="ARBA00023224"/>
    </source>
</evidence>
<evidence type="ECO:0000256" key="6">
    <source>
        <dbReference type="ARBA" id="ARBA00022989"/>
    </source>
</evidence>
<keyword evidence="4 10" id="KW-0812">Transmembrane</keyword>
<evidence type="ECO:0000256" key="10">
    <source>
        <dbReference type="RuleBase" id="RU351113"/>
    </source>
</evidence>
<feature type="transmembrane region" description="Helical" evidence="10">
    <location>
        <begin position="368"/>
        <end position="388"/>
    </location>
</feature>
<dbReference type="Pfam" id="PF02949">
    <property type="entry name" value="7tm_6"/>
    <property type="match status" value="1"/>
</dbReference>
<keyword evidence="12" id="KW-1185">Reference proteome</keyword>
<reference evidence="11 12" key="1">
    <citation type="journal article" date="2014" name="Nat. Commun.">
        <title>Molecular traces of alternative social organization in a termite genome.</title>
        <authorList>
            <person name="Terrapon N."/>
            <person name="Li C."/>
            <person name="Robertson H.M."/>
            <person name="Ji L."/>
            <person name="Meng X."/>
            <person name="Booth W."/>
            <person name="Chen Z."/>
            <person name="Childers C.P."/>
            <person name="Glastad K.M."/>
            <person name="Gokhale K."/>
            <person name="Gowin J."/>
            <person name="Gronenberg W."/>
            <person name="Hermansen R.A."/>
            <person name="Hu H."/>
            <person name="Hunt B.G."/>
            <person name="Huylmans A.K."/>
            <person name="Khalil S.M."/>
            <person name="Mitchell R.D."/>
            <person name="Munoz-Torres M.C."/>
            <person name="Mustard J.A."/>
            <person name="Pan H."/>
            <person name="Reese J.T."/>
            <person name="Scharf M.E."/>
            <person name="Sun F."/>
            <person name="Vogel H."/>
            <person name="Xiao J."/>
            <person name="Yang W."/>
            <person name="Yang Z."/>
            <person name="Yang Z."/>
            <person name="Zhou J."/>
            <person name="Zhu J."/>
            <person name="Brent C.S."/>
            <person name="Elsik C.G."/>
            <person name="Goodisman M.A."/>
            <person name="Liberles D.A."/>
            <person name="Roe R.M."/>
            <person name="Vargo E.L."/>
            <person name="Vilcinskas A."/>
            <person name="Wang J."/>
            <person name="Bornberg-Bauer E."/>
            <person name="Korb J."/>
            <person name="Zhang G."/>
            <person name="Liebig J."/>
        </authorList>
    </citation>
    <scope>NUCLEOTIDE SEQUENCE [LARGE SCALE GENOMIC DNA]</scope>
    <source>
        <tissue evidence="11">Whole organism</tissue>
    </source>
</reference>
<gene>
    <name evidence="11" type="ORF">L798_07852</name>
</gene>
<evidence type="ECO:0000256" key="8">
    <source>
        <dbReference type="ARBA" id="ARBA00023170"/>
    </source>
</evidence>
<dbReference type="OMA" id="DMHENIS"/>
<dbReference type="OrthoDB" id="6614360at2759"/>
<dbReference type="GO" id="GO:0005886">
    <property type="term" value="C:plasma membrane"/>
    <property type="evidence" value="ECO:0007669"/>
    <property type="project" value="UniProtKB-SubCell"/>
</dbReference>
<feature type="transmembrane region" description="Helical" evidence="10">
    <location>
        <begin position="56"/>
        <end position="80"/>
    </location>
</feature>
<dbReference type="PANTHER" id="PTHR21137:SF35">
    <property type="entry name" value="ODORANT RECEPTOR 19A-RELATED"/>
    <property type="match status" value="1"/>
</dbReference>
<keyword evidence="6 10" id="KW-1133">Transmembrane helix</keyword>
<protein>
    <recommendedName>
        <fullName evidence="10">Odorant receptor</fullName>
    </recommendedName>
</protein>
<name>A0A067REU7_ZOONE</name>
<feature type="transmembrane region" description="Helical" evidence="10">
    <location>
        <begin position="208"/>
        <end position="232"/>
    </location>
</feature>
<dbReference type="GO" id="GO:0007165">
    <property type="term" value="P:signal transduction"/>
    <property type="evidence" value="ECO:0007669"/>
    <property type="project" value="UniProtKB-KW"/>
</dbReference>
<organism evidence="11 12">
    <name type="scientific">Zootermopsis nevadensis</name>
    <name type="common">Dampwood termite</name>
    <dbReference type="NCBI Taxonomy" id="136037"/>
    <lineage>
        <taxon>Eukaryota</taxon>
        <taxon>Metazoa</taxon>
        <taxon>Ecdysozoa</taxon>
        <taxon>Arthropoda</taxon>
        <taxon>Hexapoda</taxon>
        <taxon>Insecta</taxon>
        <taxon>Pterygota</taxon>
        <taxon>Neoptera</taxon>
        <taxon>Polyneoptera</taxon>
        <taxon>Dictyoptera</taxon>
        <taxon>Blattodea</taxon>
        <taxon>Blattoidea</taxon>
        <taxon>Termitoidae</taxon>
        <taxon>Termopsidae</taxon>
        <taxon>Zootermopsis</taxon>
    </lineage>
</organism>
<dbReference type="GO" id="GO:0004984">
    <property type="term" value="F:olfactory receptor activity"/>
    <property type="evidence" value="ECO:0007669"/>
    <property type="project" value="InterPro"/>
</dbReference>
<accession>A0A067REU7</accession>
<dbReference type="FunCoup" id="A0A067REU7">
    <property type="interactions" value="60"/>
</dbReference>